<name>M1QBQ1_9ZZZZ</name>
<dbReference type="Gene3D" id="2.60.120.10">
    <property type="entry name" value="Jelly Rolls"/>
    <property type="match status" value="1"/>
</dbReference>
<dbReference type="SUPFAM" id="SSF51182">
    <property type="entry name" value="RmlC-like cupins"/>
    <property type="match status" value="1"/>
</dbReference>
<reference evidence="2" key="1">
    <citation type="journal article" date="2013" name="Syst. Appl. Microbiol.">
        <title>New insights into the archaeal diversity of a hypersaline microbial mat obtained by a metagenomic approach.</title>
        <authorList>
            <person name="Lopez-Lopez A."/>
            <person name="Richter M."/>
            <person name="Pena A."/>
            <person name="Tamames J."/>
            <person name="Rossello-Mora R."/>
        </authorList>
    </citation>
    <scope>NUCLEOTIDE SEQUENCE</scope>
</reference>
<dbReference type="InterPro" id="IPR014710">
    <property type="entry name" value="RmlC-like_jellyroll"/>
</dbReference>
<dbReference type="InterPro" id="IPR013096">
    <property type="entry name" value="Cupin_2"/>
</dbReference>
<dbReference type="PANTHER" id="PTHR37694">
    <property type="entry name" value="SLR8022 PROTEIN"/>
    <property type="match status" value="1"/>
</dbReference>
<feature type="domain" description="Cupin type-2" evidence="1">
    <location>
        <begin position="44"/>
        <end position="102"/>
    </location>
</feature>
<dbReference type="EMBL" id="JX684091">
    <property type="protein sequence ID" value="AGF93413.1"/>
    <property type="molecule type" value="Genomic_DNA"/>
</dbReference>
<gene>
    <name evidence="2" type="ORF">FLSS-25_0014</name>
</gene>
<dbReference type="PANTHER" id="PTHR37694:SF1">
    <property type="entry name" value="SLR8022 PROTEIN"/>
    <property type="match status" value="1"/>
</dbReference>
<dbReference type="InterPro" id="IPR011051">
    <property type="entry name" value="RmlC_Cupin_sf"/>
</dbReference>
<dbReference type="CDD" id="cd02230">
    <property type="entry name" value="cupin_HP0902-like"/>
    <property type="match status" value="1"/>
</dbReference>
<proteinExistence type="predicted"/>
<evidence type="ECO:0000313" key="2">
    <source>
        <dbReference type="EMBL" id="AGF93413.1"/>
    </source>
</evidence>
<protein>
    <submittedName>
        <fullName evidence="2">Cupin 2 conserved barrel domain protein</fullName>
    </submittedName>
</protein>
<accession>M1QBQ1</accession>
<evidence type="ECO:0000259" key="1">
    <source>
        <dbReference type="Pfam" id="PF07883"/>
    </source>
</evidence>
<organism evidence="2">
    <name type="scientific">uncultured organism</name>
    <dbReference type="NCBI Taxonomy" id="155900"/>
    <lineage>
        <taxon>unclassified sequences</taxon>
        <taxon>environmental samples</taxon>
    </lineage>
</organism>
<dbReference type="Pfam" id="PF07883">
    <property type="entry name" value="Cupin_2"/>
    <property type="match status" value="1"/>
</dbReference>
<dbReference type="AlphaFoldDB" id="M1QBQ1"/>
<sequence length="112" mass="12513">MGNEENLLKEISNEIFKIEELIDYQTNSVVSKTLVDRKTGTLTLFAFDKGQTLSEHTAPYDALVQILEGKSKIKISGENLVLESGESTVIPENATHSLKAVKRFKMLLTMIK</sequence>